<dbReference type="Proteomes" id="UP000231436">
    <property type="component" value="Unassembled WGS sequence"/>
</dbReference>
<gene>
    <name evidence="6" type="ORF">COV05_00795</name>
</gene>
<dbReference type="PANTHER" id="PTHR19211:SF14">
    <property type="entry name" value="ATP-BINDING CASSETTE SUB-FAMILY F MEMBER 1"/>
    <property type="match status" value="1"/>
</dbReference>
<accession>A0A2M8LI69</accession>
<dbReference type="EMBL" id="PFEU01000006">
    <property type="protein sequence ID" value="PJE77133.1"/>
    <property type="molecule type" value="Genomic_DNA"/>
</dbReference>
<reference evidence="7" key="1">
    <citation type="submission" date="2017-09" db="EMBL/GenBank/DDBJ databases">
        <title>Depth-based differentiation of microbial function through sediment-hosted aquifers and enrichment of novel symbionts in the deep terrestrial subsurface.</title>
        <authorList>
            <person name="Probst A.J."/>
            <person name="Ladd B."/>
            <person name="Jarett J.K."/>
            <person name="Geller-Mcgrath D.E."/>
            <person name="Sieber C.M.K."/>
            <person name="Emerson J.B."/>
            <person name="Anantharaman K."/>
            <person name="Thomas B.C."/>
            <person name="Malmstrom R."/>
            <person name="Stieglmeier M."/>
            <person name="Klingl A."/>
            <person name="Woyke T."/>
            <person name="Ryan C.M."/>
            <person name="Banfield J.F."/>
        </authorList>
    </citation>
    <scope>NUCLEOTIDE SEQUENCE [LARGE SCALE GENOMIC DNA]</scope>
</reference>
<dbReference type="Gene3D" id="3.40.50.300">
    <property type="entry name" value="P-loop containing nucleotide triphosphate hydrolases"/>
    <property type="match status" value="2"/>
</dbReference>
<dbReference type="PROSITE" id="PS50893">
    <property type="entry name" value="ABC_TRANSPORTER_2"/>
    <property type="match status" value="2"/>
</dbReference>
<dbReference type="SUPFAM" id="SSF52540">
    <property type="entry name" value="P-loop containing nucleoside triphosphate hydrolases"/>
    <property type="match status" value="2"/>
</dbReference>
<protein>
    <recommendedName>
        <fullName evidence="5">ABC transporter domain-containing protein</fullName>
    </recommendedName>
</protein>
<evidence type="ECO:0000256" key="4">
    <source>
        <dbReference type="SAM" id="Coils"/>
    </source>
</evidence>
<dbReference type="InterPro" id="IPR017871">
    <property type="entry name" value="ABC_transporter-like_CS"/>
</dbReference>
<comment type="caution">
    <text evidence="6">The sequence shown here is derived from an EMBL/GenBank/DDBJ whole genome shotgun (WGS) entry which is preliminary data.</text>
</comment>
<evidence type="ECO:0000256" key="3">
    <source>
        <dbReference type="ARBA" id="ARBA00022840"/>
    </source>
</evidence>
<organism evidence="6 7">
    <name type="scientific">Candidatus Uhrbacteria bacterium CG10_big_fil_rev_8_21_14_0_10_48_16</name>
    <dbReference type="NCBI Taxonomy" id="1975038"/>
    <lineage>
        <taxon>Bacteria</taxon>
        <taxon>Candidatus Uhriibacteriota</taxon>
    </lineage>
</organism>
<sequence length="603" mass="68339">MPHPLVEGRNLKKAYGLQVVLDDLSFLVTEKQKVALIGRNGAGKSTLLKILMGTEQADGGDVQFYPNARVGVVEQHEVLPDHISTQEYLEQKSEKPEWIVRKQSAEFGLHASDLEKAPAHLSGGYQMRVKLVAMLLLEPNLLLLDEPVNYLDLQTLLFLERFLQGYNGAFVLAAHDRTFLQNTCTHTFEIERGSLTSYKGPVDDYLAFKREQLEFELRSNKRLSREVAHHQEFVDRFRYKASLASRAQSKIKHIAKLRGKISKIDSALATTRITIPSPHVIPGTAVRTQNLHIGYGDFVVVQNINLEIMRGEKVVIAGENGRGKSTLLKTLAGKIPALEGTFAWWHKADIGYYDQKTEATIIEKETVLTYLTRMAPPDASGERILMMAGNFLFRGDDLDKPTTILSGGERARLCLAGVLLHNHNVLLLDEPTNHLDVETTEALAVALKEYEGTVIIISHARTFVETLVNKIFEVRGGTVRRYMGSYEDYVDDLADLMETDMKEDKTLSSLGHSTAQQRTELHAQIKEFQRIQERLNKRIETFDREKSEILSYFFDNPTDYSPSKSQRLAELDEHLTTLEKEWLHTQEQIDVRRSESQTPPLTE</sequence>
<dbReference type="PROSITE" id="PS00211">
    <property type="entry name" value="ABC_TRANSPORTER_1"/>
    <property type="match status" value="1"/>
</dbReference>
<dbReference type="PANTHER" id="PTHR19211">
    <property type="entry name" value="ATP-BINDING TRANSPORT PROTEIN-RELATED"/>
    <property type="match status" value="1"/>
</dbReference>
<evidence type="ECO:0000313" key="7">
    <source>
        <dbReference type="Proteomes" id="UP000231436"/>
    </source>
</evidence>
<keyword evidence="2" id="KW-0547">Nucleotide-binding</keyword>
<evidence type="ECO:0000256" key="1">
    <source>
        <dbReference type="ARBA" id="ARBA00022737"/>
    </source>
</evidence>
<evidence type="ECO:0000259" key="5">
    <source>
        <dbReference type="PROSITE" id="PS50893"/>
    </source>
</evidence>
<evidence type="ECO:0000256" key="2">
    <source>
        <dbReference type="ARBA" id="ARBA00022741"/>
    </source>
</evidence>
<dbReference type="GO" id="GO:0005524">
    <property type="term" value="F:ATP binding"/>
    <property type="evidence" value="ECO:0007669"/>
    <property type="project" value="UniProtKB-KW"/>
</dbReference>
<dbReference type="Pfam" id="PF12848">
    <property type="entry name" value="ABC_tran_Xtn"/>
    <property type="match status" value="1"/>
</dbReference>
<dbReference type="InterPro" id="IPR050611">
    <property type="entry name" value="ABCF"/>
</dbReference>
<keyword evidence="3" id="KW-0067">ATP-binding</keyword>
<dbReference type="SMART" id="SM00382">
    <property type="entry name" value="AAA"/>
    <property type="match status" value="2"/>
</dbReference>
<feature type="domain" description="ABC transporter" evidence="5">
    <location>
        <begin position="6"/>
        <end position="217"/>
    </location>
</feature>
<dbReference type="AlphaFoldDB" id="A0A2M8LI69"/>
<proteinExistence type="predicted"/>
<dbReference type="Pfam" id="PF00005">
    <property type="entry name" value="ABC_tran"/>
    <property type="match status" value="2"/>
</dbReference>
<dbReference type="InterPro" id="IPR003439">
    <property type="entry name" value="ABC_transporter-like_ATP-bd"/>
</dbReference>
<dbReference type="InterPro" id="IPR003593">
    <property type="entry name" value="AAA+_ATPase"/>
</dbReference>
<name>A0A2M8LI69_9BACT</name>
<evidence type="ECO:0000313" key="6">
    <source>
        <dbReference type="EMBL" id="PJE77133.1"/>
    </source>
</evidence>
<keyword evidence="1" id="KW-0677">Repeat</keyword>
<dbReference type="GO" id="GO:0016887">
    <property type="term" value="F:ATP hydrolysis activity"/>
    <property type="evidence" value="ECO:0007669"/>
    <property type="project" value="InterPro"/>
</dbReference>
<dbReference type="InterPro" id="IPR027417">
    <property type="entry name" value="P-loop_NTPase"/>
</dbReference>
<feature type="domain" description="ABC transporter" evidence="5">
    <location>
        <begin position="286"/>
        <end position="501"/>
    </location>
</feature>
<dbReference type="CDD" id="cd03221">
    <property type="entry name" value="ABCF_EF-3"/>
    <property type="match status" value="2"/>
</dbReference>
<feature type="coiled-coil region" evidence="4">
    <location>
        <begin position="518"/>
        <end position="545"/>
    </location>
</feature>
<keyword evidence="4" id="KW-0175">Coiled coil</keyword>
<dbReference type="InterPro" id="IPR032781">
    <property type="entry name" value="ABC_tran_Xtn"/>
</dbReference>